<keyword evidence="4" id="KW-0249">Electron transport</keyword>
<dbReference type="GO" id="GO:0015035">
    <property type="term" value="F:protein-disulfide reductase activity"/>
    <property type="evidence" value="ECO:0007669"/>
    <property type="project" value="TreeGrafter"/>
</dbReference>
<protein>
    <recommendedName>
        <fullName evidence="2">Thioredoxin</fullName>
    </recommendedName>
</protein>
<dbReference type="SUPFAM" id="SSF52833">
    <property type="entry name" value="Thioredoxin-like"/>
    <property type="match status" value="1"/>
</dbReference>
<evidence type="ECO:0000256" key="6">
    <source>
        <dbReference type="ARBA" id="ARBA00023284"/>
    </source>
</evidence>
<dbReference type="Gene3D" id="3.40.30.10">
    <property type="entry name" value="Glutaredoxin"/>
    <property type="match status" value="1"/>
</dbReference>
<dbReference type="Proteomes" id="UP000256977">
    <property type="component" value="Unassembled WGS sequence"/>
</dbReference>
<comment type="caution">
    <text evidence="9">The sequence shown here is derived from an EMBL/GenBank/DDBJ whole genome shotgun (WGS) entry which is preliminary data.</text>
</comment>
<evidence type="ECO:0000256" key="4">
    <source>
        <dbReference type="ARBA" id="ARBA00022982"/>
    </source>
</evidence>
<keyword evidence="5" id="KW-1015">Disulfide bond</keyword>
<sequence length="167" mass="19123">MNAKKLSIFFGILAVLIIALVVLNNMKPDTVYGKPENKLWPETRAQLNDPNYSNLILPDELDKKLENKESFFVYFYASNCPHCKATTPKLKPLADELGINMHQFNLREFENYFGKMNIEATPTLVYFKDGVEIDRMKGGLKESDTTAGYSLDDFKAFFEKHKPEGND</sequence>
<keyword evidence="7" id="KW-1133">Transmembrane helix</keyword>
<comment type="similarity">
    <text evidence="1">Belongs to the thioredoxin family.</text>
</comment>
<dbReference type="OrthoDB" id="32134at2"/>
<keyword evidence="9" id="KW-0413">Isomerase</keyword>
<dbReference type="RefSeq" id="WP_116059018.1">
    <property type="nucleotide sequence ID" value="NZ_QRDZ01000002.1"/>
</dbReference>
<dbReference type="CDD" id="cd02947">
    <property type="entry name" value="TRX_family"/>
    <property type="match status" value="1"/>
</dbReference>
<dbReference type="InterPro" id="IPR017937">
    <property type="entry name" value="Thioredoxin_CS"/>
</dbReference>
<organism evidence="9 10">
    <name type="scientific">Cohnella phaseoli</name>
    <dbReference type="NCBI Taxonomy" id="456490"/>
    <lineage>
        <taxon>Bacteria</taxon>
        <taxon>Bacillati</taxon>
        <taxon>Bacillota</taxon>
        <taxon>Bacilli</taxon>
        <taxon>Bacillales</taxon>
        <taxon>Paenibacillaceae</taxon>
        <taxon>Cohnella</taxon>
    </lineage>
</organism>
<reference evidence="9 10" key="1">
    <citation type="submission" date="2018-07" db="EMBL/GenBank/DDBJ databases">
        <title>Genomic Encyclopedia of Type Strains, Phase III (KMG-III): the genomes of soil and plant-associated and newly described type strains.</title>
        <authorList>
            <person name="Whitman W."/>
        </authorList>
    </citation>
    <scope>NUCLEOTIDE SEQUENCE [LARGE SCALE GENOMIC DNA]</scope>
    <source>
        <strain evidence="9 10">CECT 7287</strain>
    </source>
</reference>
<evidence type="ECO:0000256" key="7">
    <source>
        <dbReference type="SAM" id="Phobius"/>
    </source>
</evidence>
<keyword evidence="10" id="KW-1185">Reference proteome</keyword>
<dbReference type="PROSITE" id="PS51352">
    <property type="entry name" value="THIOREDOXIN_2"/>
    <property type="match status" value="1"/>
</dbReference>
<evidence type="ECO:0000313" key="9">
    <source>
        <dbReference type="EMBL" id="RED87610.1"/>
    </source>
</evidence>
<dbReference type="AlphaFoldDB" id="A0A3D9KMA3"/>
<dbReference type="Pfam" id="PF00085">
    <property type="entry name" value="Thioredoxin"/>
    <property type="match status" value="1"/>
</dbReference>
<gene>
    <name evidence="9" type="ORF">DFP98_10288</name>
</gene>
<dbReference type="PROSITE" id="PS00194">
    <property type="entry name" value="THIOREDOXIN_1"/>
    <property type="match status" value="1"/>
</dbReference>
<evidence type="ECO:0000256" key="5">
    <source>
        <dbReference type="ARBA" id="ARBA00023157"/>
    </source>
</evidence>
<keyword evidence="6" id="KW-0676">Redox-active center</keyword>
<dbReference type="InterPro" id="IPR013766">
    <property type="entry name" value="Thioredoxin_domain"/>
</dbReference>
<name>A0A3D9KMA3_9BACL</name>
<dbReference type="PANTHER" id="PTHR45663">
    <property type="entry name" value="GEO12009P1"/>
    <property type="match status" value="1"/>
</dbReference>
<evidence type="ECO:0000256" key="2">
    <source>
        <dbReference type="ARBA" id="ARBA00020570"/>
    </source>
</evidence>
<dbReference type="InterPro" id="IPR036249">
    <property type="entry name" value="Thioredoxin-like_sf"/>
</dbReference>
<feature type="domain" description="Thioredoxin" evidence="8">
    <location>
        <begin position="28"/>
        <end position="163"/>
    </location>
</feature>
<keyword evidence="3" id="KW-0813">Transport</keyword>
<dbReference type="EMBL" id="QRDZ01000002">
    <property type="protein sequence ID" value="RED87610.1"/>
    <property type="molecule type" value="Genomic_DNA"/>
</dbReference>
<dbReference type="GO" id="GO:0016853">
    <property type="term" value="F:isomerase activity"/>
    <property type="evidence" value="ECO:0007669"/>
    <property type="project" value="UniProtKB-KW"/>
</dbReference>
<evidence type="ECO:0000256" key="3">
    <source>
        <dbReference type="ARBA" id="ARBA00022448"/>
    </source>
</evidence>
<evidence type="ECO:0000259" key="8">
    <source>
        <dbReference type="PROSITE" id="PS51352"/>
    </source>
</evidence>
<dbReference type="GO" id="GO:0005829">
    <property type="term" value="C:cytosol"/>
    <property type="evidence" value="ECO:0007669"/>
    <property type="project" value="TreeGrafter"/>
</dbReference>
<feature type="transmembrane region" description="Helical" evidence="7">
    <location>
        <begin position="6"/>
        <end position="24"/>
    </location>
</feature>
<evidence type="ECO:0000256" key="1">
    <source>
        <dbReference type="ARBA" id="ARBA00008987"/>
    </source>
</evidence>
<keyword evidence="7" id="KW-0812">Transmembrane</keyword>
<proteinExistence type="inferred from homology"/>
<dbReference type="GO" id="GO:0045454">
    <property type="term" value="P:cell redox homeostasis"/>
    <property type="evidence" value="ECO:0007669"/>
    <property type="project" value="TreeGrafter"/>
</dbReference>
<evidence type="ECO:0000313" key="10">
    <source>
        <dbReference type="Proteomes" id="UP000256977"/>
    </source>
</evidence>
<accession>A0A3D9KMA3</accession>
<dbReference type="PANTHER" id="PTHR45663:SF11">
    <property type="entry name" value="GEO12009P1"/>
    <property type="match status" value="1"/>
</dbReference>
<keyword evidence="7" id="KW-0472">Membrane</keyword>